<comment type="caution">
    <text evidence="1">The sequence shown here is derived from an EMBL/GenBank/DDBJ whole genome shotgun (WGS) entry which is preliminary data.</text>
</comment>
<dbReference type="InterPro" id="IPR016785">
    <property type="entry name" value="ComGD"/>
</dbReference>
<gene>
    <name evidence="1" type="ORF">GCM10007096_15010</name>
</gene>
<dbReference type="Proteomes" id="UP000656813">
    <property type="component" value="Unassembled WGS sequence"/>
</dbReference>
<proteinExistence type="predicted"/>
<accession>A0A8J2ZVM6</accession>
<evidence type="ECO:0000313" key="1">
    <source>
        <dbReference type="EMBL" id="GGH79698.1"/>
    </source>
</evidence>
<sequence>MFMVLPLVFLKSATLHEHQGLKSFELQIQNLVYLAQFTAIAEERKVVLHFNKSDRVVTVQTDIFHEIYRLPIPPGVDINENTHSLTIQFNYKGSVDQAGSIIFQSAHYAYKLTFLIGQGRFYVEAI</sequence>
<dbReference type="PIRSF" id="PIRSF021292">
    <property type="entry name" value="Competence_ComGD"/>
    <property type="match status" value="1"/>
</dbReference>
<keyword evidence="2" id="KW-1185">Reference proteome</keyword>
<dbReference type="GO" id="GO:0030420">
    <property type="term" value="P:establishment of competence for transformation"/>
    <property type="evidence" value="ECO:0007669"/>
    <property type="project" value="InterPro"/>
</dbReference>
<evidence type="ECO:0000313" key="2">
    <source>
        <dbReference type="Proteomes" id="UP000656813"/>
    </source>
</evidence>
<name>A0A8J2ZVM6_9BACL</name>
<organism evidence="1 2">
    <name type="scientific">Pullulanibacillus pueri</name>
    <dbReference type="NCBI Taxonomy" id="1437324"/>
    <lineage>
        <taxon>Bacteria</taxon>
        <taxon>Bacillati</taxon>
        <taxon>Bacillota</taxon>
        <taxon>Bacilli</taxon>
        <taxon>Bacillales</taxon>
        <taxon>Sporolactobacillaceae</taxon>
        <taxon>Pullulanibacillus</taxon>
    </lineage>
</organism>
<evidence type="ECO:0008006" key="3">
    <source>
        <dbReference type="Google" id="ProtNLM"/>
    </source>
</evidence>
<reference evidence="1" key="2">
    <citation type="submission" date="2020-09" db="EMBL/GenBank/DDBJ databases">
        <authorList>
            <person name="Sun Q."/>
            <person name="Zhou Y."/>
        </authorList>
    </citation>
    <scope>NUCLEOTIDE SEQUENCE</scope>
    <source>
        <strain evidence="1">CGMCC 1.12777</strain>
    </source>
</reference>
<protein>
    <recommendedName>
        <fullName evidence="3">Competence protein ComGD</fullName>
    </recommendedName>
</protein>
<dbReference type="EMBL" id="BMFV01000008">
    <property type="protein sequence ID" value="GGH79698.1"/>
    <property type="molecule type" value="Genomic_DNA"/>
</dbReference>
<dbReference type="AlphaFoldDB" id="A0A8J2ZVM6"/>
<reference evidence="1" key="1">
    <citation type="journal article" date="2014" name="Int. J. Syst. Evol. Microbiol.">
        <title>Complete genome sequence of Corynebacterium casei LMG S-19264T (=DSM 44701T), isolated from a smear-ripened cheese.</title>
        <authorList>
            <consortium name="US DOE Joint Genome Institute (JGI-PGF)"/>
            <person name="Walter F."/>
            <person name="Albersmeier A."/>
            <person name="Kalinowski J."/>
            <person name="Ruckert C."/>
        </authorList>
    </citation>
    <scope>NUCLEOTIDE SEQUENCE</scope>
    <source>
        <strain evidence="1">CGMCC 1.12777</strain>
    </source>
</reference>